<gene>
    <name evidence="2" type="ORF">I7I52_07944</name>
</gene>
<evidence type="ECO:0000313" key="2">
    <source>
        <dbReference type="EMBL" id="KAG5290812.1"/>
    </source>
</evidence>
<dbReference type="EMBL" id="JAEVHI010000005">
    <property type="protein sequence ID" value="KAG5290812.1"/>
    <property type="molecule type" value="Genomic_DNA"/>
</dbReference>
<feature type="compositionally biased region" description="Low complexity" evidence="1">
    <location>
        <begin position="1"/>
        <end position="20"/>
    </location>
</feature>
<sequence length="90" mass="10045">MSPAGQANNNAFQQNGSQSGPEVRVMRHAIRPRGGPPKPLSRNHRQFEALCNSQNILPQTKPLLLDGLTICNANRHLLRFRRPALNARIN</sequence>
<organism evidence="2 3">
    <name type="scientific">Ajellomyces capsulatus</name>
    <name type="common">Darling's disease fungus</name>
    <name type="synonym">Histoplasma capsulatum</name>
    <dbReference type="NCBI Taxonomy" id="5037"/>
    <lineage>
        <taxon>Eukaryota</taxon>
        <taxon>Fungi</taxon>
        <taxon>Dikarya</taxon>
        <taxon>Ascomycota</taxon>
        <taxon>Pezizomycotina</taxon>
        <taxon>Eurotiomycetes</taxon>
        <taxon>Eurotiomycetidae</taxon>
        <taxon>Onygenales</taxon>
        <taxon>Ajellomycetaceae</taxon>
        <taxon>Histoplasma</taxon>
    </lineage>
</organism>
<accession>A0A8H7YG18</accession>
<protein>
    <submittedName>
        <fullName evidence="2">Uncharacterized protein</fullName>
    </submittedName>
</protein>
<comment type="caution">
    <text evidence="2">The sequence shown here is derived from an EMBL/GenBank/DDBJ whole genome shotgun (WGS) entry which is preliminary data.</text>
</comment>
<evidence type="ECO:0000313" key="3">
    <source>
        <dbReference type="Proteomes" id="UP000670092"/>
    </source>
</evidence>
<evidence type="ECO:0000256" key="1">
    <source>
        <dbReference type="SAM" id="MobiDB-lite"/>
    </source>
</evidence>
<dbReference type="VEuPathDB" id="FungiDB:I7I52_07944"/>
<dbReference type="AlphaFoldDB" id="A0A8H7YG18"/>
<dbReference type="Proteomes" id="UP000670092">
    <property type="component" value="Unassembled WGS sequence"/>
</dbReference>
<reference evidence="2 3" key="1">
    <citation type="submission" date="2021-01" db="EMBL/GenBank/DDBJ databases">
        <title>Chromosome-level genome assembly of a human fungal pathogen reveals clustering of transcriptionally co-regulated genes.</title>
        <authorList>
            <person name="Voorhies M."/>
            <person name="Cohen S."/>
            <person name="Shea T.P."/>
            <person name="Petrus S."/>
            <person name="Munoz J.F."/>
            <person name="Poplawski S."/>
            <person name="Goldman W.E."/>
            <person name="Michael T."/>
            <person name="Cuomo C.A."/>
            <person name="Sil A."/>
            <person name="Beyhan S."/>
        </authorList>
    </citation>
    <scope>NUCLEOTIDE SEQUENCE [LARGE SCALE GENOMIC DNA]</scope>
    <source>
        <strain evidence="2 3">G184AR</strain>
    </source>
</reference>
<feature type="region of interest" description="Disordered" evidence="1">
    <location>
        <begin position="1"/>
        <end position="43"/>
    </location>
</feature>
<name>A0A8H7YG18_AJECA</name>
<proteinExistence type="predicted"/>